<accession>A0A835EJM9</accession>
<organism evidence="1 2">
    <name type="scientific">Digitaria exilis</name>
    <dbReference type="NCBI Taxonomy" id="1010633"/>
    <lineage>
        <taxon>Eukaryota</taxon>
        <taxon>Viridiplantae</taxon>
        <taxon>Streptophyta</taxon>
        <taxon>Embryophyta</taxon>
        <taxon>Tracheophyta</taxon>
        <taxon>Spermatophyta</taxon>
        <taxon>Magnoliopsida</taxon>
        <taxon>Liliopsida</taxon>
        <taxon>Poales</taxon>
        <taxon>Poaceae</taxon>
        <taxon>PACMAD clade</taxon>
        <taxon>Panicoideae</taxon>
        <taxon>Panicodae</taxon>
        <taxon>Paniceae</taxon>
        <taxon>Anthephorinae</taxon>
        <taxon>Digitaria</taxon>
    </lineage>
</organism>
<dbReference type="EMBL" id="JACEFO010001851">
    <property type="protein sequence ID" value="KAF8699425.1"/>
    <property type="molecule type" value="Genomic_DNA"/>
</dbReference>
<comment type="caution">
    <text evidence="1">The sequence shown here is derived from an EMBL/GenBank/DDBJ whole genome shotgun (WGS) entry which is preliminary data.</text>
</comment>
<keyword evidence="2" id="KW-1185">Reference proteome</keyword>
<protein>
    <submittedName>
        <fullName evidence="1">Uncharacterized protein</fullName>
    </submittedName>
</protein>
<name>A0A835EJM9_9POAL</name>
<evidence type="ECO:0000313" key="2">
    <source>
        <dbReference type="Proteomes" id="UP000636709"/>
    </source>
</evidence>
<dbReference type="Proteomes" id="UP000636709">
    <property type="component" value="Unassembled WGS sequence"/>
</dbReference>
<evidence type="ECO:0000313" key="1">
    <source>
        <dbReference type="EMBL" id="KAF8699425.1"/>
    </source>
</evidence>
<sequence>MATHLLTTTLRTYPRFTWFFACWPAAAAMPTTSSPI</sequence>
<dbReference type="AlphaFoldDB" id="A0A835EJM9"/>
<gene>
    <name evidence="1" type="ORF">HU200_034695</name>
</gene>
<proteinExistence type="predicted"/>
<reference evidence="1" key="1">
    <citation type="submission" date="2020-07" db="EMBL/GenBank/DDBJ databases">
        <title>Genome sequence and genetic diversity analysis of an under-domesticated orphan crop, white fonio (Digitaria exilis).</title>
        <authorList>
            <person name="Bennetzen J.L."/>
            <person name="Chen S."/>
            <person name="Ma X."/>
            <person name="Wang X."/>
            <person name="Yssel A.E.J."/>
            <person name="Chaluvadi S.R."/>
            <person name="Johnson M."/>
            <person name="Gangashetty P."/>
            <person name="Hamidou F."/>
            <person name="Sanogo M.D."/>
            <person name="Zwaenepoel A."/>
            <person name="Wallace J."/>
            <person name="Van De Peer Y."/>
            <person name="Van Deynze A."/>
        </authorList>
    </citation>
    <scope>NUCLEOTIDE SEQUENCE</scope>
    <source>
        <tissue evidence="1">Leaves</tissue>
    </source>
</reference>